<dbReference type="GO" id="GO:0000976">
    <property type="term" value="F:transcription cis-regulatory region binding"/>
    <property type="evidence" value="ECO:0007669"/>
    <property type="project" value="TreeGrafter"/>
</dbReference>
<dbReference type="InterPro" id="IPR046335">
    <property type="entry name" value="LacI/GalR-like_sensor"/>
</dbReference>
<dbReference type="CDD" id="cd01392">
    <property type="entry name" value="HTH_LacI"/>
    <property type="match status" value="1"/>
</dbReference>
<dbReference type="STRING" id="616990.IV54_GL000415"/>
<keyword evidence="3" id="KW-0804">Transcription</keyword>
<dbReference type="Gene3D" id="1.10.260.40">
    <property type="entry name" value="lambda repressor-like DNA-binding domains"/>
    <property type="match status" value="1"/>
</dbReference>
<dbReference type="SMART" id="SM00354">
    <property type="entry name" value="HTH_LACI"/>
    <property type="match status" value="1"/>
</dbReference>
<dbReference type="Pfam" id="PF13377">
    <property type="entry name" value="Peripla_BP_3"/>
    <property type="match status" value="1"/>
</dbReference>
<feature type="domain" description="HTH lacI-type" evidence="4">
    <location>
        <begin position="7"/>
        <end position="62"/>
    </location>
</feature>
<dbReference type="PROSITE" id="PS00356">
    <property type="entry name" value="HTH_LACI_1"/>
    <property type="match status" value="1"/>
</dbReference>
<dbReference type="SUPFAM" id="SSF47413">
    <property type="entry name" value="lambda repressor-like DNA-binding domains"/>
    <property type="match status" value="1"/>
</dbReference>
<dbReference type="PANTHER" id="PTHR30146">
    <property type="entry name" value="LACI-RELATED TRANSCRIPTIONAL REPRESSOR"/>
    <property type="match status" value="1"/>
</dbReference>
<sequence>MGVVMKPTIKDIAARSGVSIATVSRVLSQKTGTYSEKTQAKILRIAKELGYRKNTAAVELVKKRSAVIAVILNATPTNFSTGVIDGIQKRASELGQGVIILYAGNRDAQMLHKAIVTALERTVSGILLTAIEPDDADLTLLKDSGIPFCFVSLYLNQPKILSVSSNNESITSQAVDYLVEQGHTAIALAGIDGYHTGTQRIAGYEAGLKAHGITTSCIKYGDYSYESGRKLLQEFLPLKVTAIITASDMIAAGILNAAQEVGIRVPEDLSLVSIDGTIICNITTPDLTSVTQDFYRIGSRSVDQVMGHDVETFVPVKIEKRGSVKQLER</sequence>
<dbReference type="Gene3D" id="3.40.50.2300">
    <property type="match status" value="2"/>
</dbReference>
<proteinExistence type="predicted"/>
<dbReference type="AlphaFoldDB" id="A0A0R2LPH7"/>
<evidence type="ECO:0000313" key="5">
    <source>
        <dbReference type="EMBL" id="KRO01362.1"/>
    </source>
</evidence>
<dbReference type="GO" id="GO:0003700">
    <property type="term" value="F:DNA-binding transcription factor activity"/>
    <property type="evidence" value="ECO:0007669"/>
    <property type="project" value="TreeGrafter"/>
</dbReference>
<keyword evidence="1" id="KW-0805">Transcription regulation</keyword>
<dbReference type="InterPro" id="IPR000843">
    <property type="entry name" value="HTH_LacI"/>
</dbReference>
<dbReference type="PRINTS" id="PR00036">
    <property type="entry name" value="HTHLACI"/>
</dbReference>
<evidence type="ECO:0000313" key="6">
    <source>
        <dbReference type="Proteomes" id="UP000051906"/>
    </source>
</evidence>
<evidence type="ECO:0000259" key="4">
    <source>
        <dbReference type="PROSITE" id="PS50932"/>
    </source>
</evidence>
<dbReference type="InterPro" id="IPR028082">
    <property type="entry name" value="Peripla_BP_I"/>
</dbReference>
<evidence type="ECO:0000256" key="2">
    <source>
        <dbReference type="ARBA" id="ARBA00023125"/>
    </source>
</evidence>
<dbReference type="SUPFAM" id="SSF53822">
    <property type="entry name" value="Periplasmic binding protein-like I"/>
    <property type="match status" value="1"/>
</dbReference>
<dbReference type="Proteomes" id="UP000051906">
    <property type="component" value="Unassembled WGS sequence"/>
</dbReference>
<protein>
    <submittedName>
        <fullName evidence="5">Transcriptional regulator, LacI family</fullName>
    </submittedName>
</protein>
<comment type="caution">
    <text evidence="5">The sequence shown here is derived from an EMBL/GenBank/DDBJ whole genome shotgun (WGS) entry which is preliminary data.</text>
</comment>
<reference evidence="5 6" key="1">
    <citation type="journal article" date="2015" name="Genome Announc.">
        <title>Expanding the biotechnology potential of lactobacilli through comparative genomics of 213 strains and associated genera.</title>
        <authorList>
            <person name="Sun Z."/>
            <person name="Harris H.M."/>
            <person name="McCann A."/>
            <person name="Guo C."/>
            <person name="Argimon S."/>
            <person name="Zhang W."/>
            <person name="Yang X."/>
            <person name="Jeffery I.B."/>
            <person name="Cooney J.C."/>
            <person name="Kagawa T.F."/>
            <person name="Liu W."/>
            <person name="Song Y."/>
            <person name="Salvetti E."/>
            <person name="Wrobel A."/>
            <person name="Rasinkangas P."/>
            <person name="Parkhill J."/>
            <person name="Rea M.C."/>
            <person name="O'Sullivan O."/>
            <person name="Ritari J."/>
            <person name="Douillard F.P."/>
            <person name="Paul Ross R."/>
            <person name="Yang R."/>
            <person name="Briner A.E."/>
            <person name="Felis G.E."/>
            <person name="de Vos W.M."/>
            <person name="Barrangou R."/>
            <person name="Klaenhammer T.R."/>
            <person name="Caufield P.W."/>
            <person name="Cui Y."/>
            <person name="Zhang H."/>
            <person name="O'Toole P.W."/>
        </authorList>
    </citation>
    <scope>NUCLEOTIDE SEQUENCE [LARGE SCALE GENOMIC DNA]</scope>
    <source>
        <strain evidence="5 6">DSM 22467</strain>
    </source>
</reference>
<organism evidence="5 6">
    <name type="scientific">Levilactobacillus paucivorans</name>
    <dbReference type="NCBI Taxonomy" id="616990"/>
    <lineage>
        <taxon>Bacteria</taxon>
        <taxon>Bacillati</taxon>
        <taxon>Bacillota</taxon>
        <taxon>Bacilli</taxon>
        <taxon>Lactobacillales</taxon>
        <taxon>Lactobacillaceae</taxon>
        <taxon>Levilactobacillus</taxon>
    </lineage>
</organism>
<evidence type="ECO:0000256" key="3">
    <source>
        <dbReference type="ARBA" id="ARBA00023163"/>
    </source>
</evidence>
<evidence type="ECO:0000256" key="1">
    <source>
        <dbReference type="ARBA" id="ARBA00023015"/>
    </source>
</evidence>
<name>A0A0R2LPH7_9LACO</name>
<dbReference type="EMBL" id="JQCA01000112">
    <property type="protein sequence ID" value="KRO01362.1"/>
    <property type="molecule type" value="Genomic_DNA"/>
</dbReference>
<keyword evidence="2" id="KW-0238">DNA-binding</keyword>
<dbReference type="PROSITE" id="PS50932">
    <property type="entry name" value="HTH_LACI_2"/>
    <property type="match status" value="1"/>
</dbReference>
<accession>A0A0R2LPH7</accession>
<keyword evidence="6" id="KW-1185">Reference proteome</keyword>
<dbReference type="PATRIC" id="fig|616990.3.peg.449"/>
<dbReference type="Pfam" id="PF00356">
    <property type="entry name" value="LacI"/>
    <property type="match status" value="1"/>
</dbReference>
<dbReference type="InterPro" id="IPR010982">
    <property type="entry name" value="Lambda_DNA-bd_dom_sf"/>
</dbReference>
<gene>
    <name evidence="5" type="ORF">IV54_GL000415</name>
</gene>
<dbReference type="PANTHER" id="PTHR30146:SF109">
    <property type="entry name" value="HTH-TYPE TRANSCRIPTIONAL REGULATOR GALS"/>
    <property type="match status" value="1"/>
</dbReference>